<keyword evidence="4" id="KW-1185">Reference proteome</keyword>
<dbReference type="InterPro" id="IPR011008">
    <property type="entry name" value="Dimeric_a/b-barrel"/>
</dbReference>
<dbReference type="InterPro" id="IPR051807">
    <property type="entry name" value="Sec-metab_biosynth-assoc"/>
</dbReference>
<feature type="domain" description="YCII-related" evidence="2">
    <location>
        <begin position="3"/>
        <end position="92"/>
    </location>
</feature>
<reference evidence="3" key="2">
    <citation type="submission" date="2020-09" db="EMBL/GenBank/DDBJ databases">
        <authorList>
            <person name="Sun Q."/>
            <person name="Zhou Y."/>
        </authorList>
    </citation>
    <scope>NUCLEOTIDE SEQUENCE</scope>
    <source>
        <strain evidence="3">CGMCC 1.15343</strain>
    </source>
</reference>
<proteinExistence type="inferred from homology"/>
<dbReference type="PANTHER" id="PTHR33606:SF3">
    <property type="entry name" value="PROTEIN YCII"/>
    <property type="match status" value="1"/>
</dbReference>
<evidence type="ECO:0000313" key="3">
    <source>
        <dbReference type="EMBL" id="GGC60154.1"/>
    </source>
</evidence>
<reference evidence="3" key="1">
    <citation type="journal article" date="2014" name="Int. J. Syst. Evol. Microbiol.">
        <title>Complete genome sequence of Corynebacterium casei LMG S-19264T (=DSM 44701T), isolated from a smear-ripened cheese.</title>
        <authorList>
            <consortium name="US DOE Joint Genome Institute (JGI-PGF)"/>
            <person name="Walter F."/>
            <person name="Albersmeier A."/>
            <person name="Kalinowski J."/>
            <person name="Ruckert C."/>
        </authorList>
    </citation>
    <scope>NUCLEOTIDE SEQUENCE</scope>
    <source>
        <strain evidence="3">CGMCC 1.15343</strain>
    </source>
</reference>
<dbReference type="RefSeq" id="WP_188625966.1">
    <property type="nucleotide sequence ID" value="NZ_BMIL01000003.1"/>
</dbReference>
<dbReference type="Proteomes" id="UP000651668">
    <property type="component" value="Unassembled WGS sequence"/>
</dbReference>
<evidence type="ECO:0000256" key="1">
    <source>
        <dbReference type="ARBA" id="ARBA00007689"/>
    </source>
</evidence>
<dbReference type="SUPFAM" id="SSF54909">
    <property type="entry name" value="Dimeric alpha+beta barrel"/>
    <property type="match status" value="1"/>
</dbReference>
<organism evidence="3 4">
    <name type="scientific">Pedobacter quisquiliarum</name>
    <dbReference type="NCBI Taxonomy" id="1834438"/>
    <lineage>
        <taxon>Bacteria</taxon>
        <taxon>Pseudomonadati</taxon>
        <taxon>Bacteroidota</taxon>
        <taxon>Sphingobacteriia</taxon>
        <taxon>Sphingobacteriales</taxon>
        <taxon>Sphingobacteriaceae</taxon>
        <taxon>Pedobacter</taxon>
    </lineage>
</organism>
<dbReference type="InterPro" id="IPR005545">
    <property type="entry name" value="YCII"/>
</dbReference>
<sequence>MKQYLITGYDHTDTEALERRMGVRELHLERVRKLKQSGNHILGGAILNDQGMMIGSMMVMQFETEEALNEWLEHEVYITAKVWDRVDIRPFRVAEL</sequence>
<comment type="similarity">
    <text evidence="1">Belongs to the YciI family.</text>
</comment>
<accession>A0A916U4B3</accession>
<name>A0A916U4B3_9SPHI</name>
<protein>
    <recommendedName>
        <fullName evidence="2">YCII-related domain-containing protein</fullName>
    </recommendedName>
</protein>
<dbReference type="AlphaFoldDB" id="A0A916U4B3"/>
<dbReference type="PANTHER" id="PTHR33606">
    <property type="entry name" value="PROTEIN YCII"/>
    <property type="match status" value="1"/>
</dbReference>
<evidence type="ECO:0000313" key="4">
    <source>
        <dbReference type="Proteomes" id="UP000651668"/>
    </source>
</evidence>
<dbReference type="Gene3D" id="3.30.70.1060">
    <property type="entry name" value="Dimeric alpha+beta barrel"/>
    <property type="match status" value="1"/>
</dbReference>
<comment type="caution">
    <text evidence="3">The sequence shown here is derived from an EMBL/GenBank/DDBJ whole genome shotgun (WGS) entry which is preliminary data.</text>
</comment>
<dbReference type="Pfam" id="PF03795">
    <property type="entry name" value="YCII"/>
    <property type="match status" value="1"/>
</dbReference>
<evidence type="ECO:0000259" key="2">
    <source>
        <dbReference type="Pfam" id="PF03795"/>
    </source>
</evidence>
<dbReference type="EMBL" id="BMIL01000003">
    <property type="protein sequence ID" value="GGC60154.1"/>
    <property type="molecule type" value="Genomic_DNA"/>
</dbReference>
<gene>
    <name evidence="3" type="ORF">GCM10011387_12210</name>
</gene>